<gene>
    <name evidence="2" type="ORF">V6N11_009394</name>
</gene>
<comment type="caution">
    <text evidence="2">The sequence shown here is derived from an EMBL/GenBank/DDBJ whole genome shotgun (WGS) entry which is preliminary data.</text>
</comment>
<keyword evidence="3" id="KW-1185">Reference proteome</keyword>
<evidence type="ECO:0000313" key="2">
    <source>
        <dbReference type="EMBL" id="KAK8979185.1"/>
    </source>
</evidence>
<protein>
    <submittedName>
        <fullName evidence="2">Uncharacterized protein</fullName>
    </submittedName>
</protein>
<evidence type="ECO:0000256" key="1">
    <source>
        <dbReference type="SAM" id="MobiDB-lite"/>
    </source>
</evidence>
<organism evidence="2 3">
    <name type="scientific">Hibiscus sabdariffa</name>
    <name type="common">roselle</name>
    <dbReference type="NCBI Taxonomy" id="183260"/>
    <lineage>
        <taxon>Eukaryota</taxon>
        <taxon>Viridiplantae</taxon>
        <taxon>Streptophyta</taxon>
        <taxon>Embryophyta</taxon>
        <taxon>Tracheophyta</taxon>
        <taxon>Spermatophyta</taxon>
        <taxon>Magnoliopsida</taxon>
        <taxon>eudicotyledons</taxon>
        <taxon>Gunneridae</taxon>
        <taxon>Pentapetalae</taxon>
        <taxon>rosids</taxon>
        <taxon>malvids</taxon>
        <taxon>Malvales</taxon>
        <taxon>Malvaceae</taxon>
        <taxon>Malvoideae</taxon>
        <taxon>Hibiscus</taxon>
    </lineage>
</organism>
<dbReference type="Proteomes" id="UP001396334">
    <property type="component" value="Unassembled WGS sequence"/>
</dbReference>
<feature type="region of interest" description="Disordered" evidence="1">
    <location>
        <begin position="56"/>
        <end position="93"/>
    </location>
</feature>
<sequence>MCAVASSAGNMSNLESSIGFESSYLLGHTPTHHLPRKSVRKTDHSWMELEINHAGNSSLSGVLPNHKSPRSRGQVVDDGYGRGFSSDKDFDSS</sequence>
<proteinExistence type="predicted"/>
<name>A0ABR2NT75_9ROSI</name>
<dbReference type="EMBL" id="JBBPBN010000103">
    <property type="protein sequence ID" value="KAK8979185.1"/>
    <property type="molecule type" value="Genomic_DNA"/>
</dbReference>
<accession>A0ABR2NT75</accession>
<reference evidence="2 3" key="1">
    <citation type="journal article" date="2024" name="G3 (Bethesda)">
        <title>Genome assembly of Hibiscus sabdariffa L. provides insights into metabolisms of medicinal natural products.</title>
        <authorList>
            <person name="Kim T."/>
        </authorList>
    </citation>
    <scope>NUCLEOTIDE SEQUENCE [LARGE SCALE GENOMIC DNA]</scope>
    <source>
        <strain evidence="2">TK-2024</strain>
        <tissue evidence="2">Old leaves</tissue>
    </source>
</reference>
<evidence type="ECO:0000313" key="3">
    <source>
        <dbReference type="Proteomes" id="UP001396334"/>
    </source>
</evidence>